<feature type="compositionally biased region" description="Basic and acidic residues" evidence="1">
    <location>
        <begin position="69"/>
        <end position="80"/>
    </location>
</feature>
<evidence type="ECO:0000256" key="1">
    <source>
        <dbReference type="SAM" id="MobiDB-lite"/>
    </source>
</evidence>
<organism evidence="2 3">
    <name type="scientific">Kitasatospora putterlickiae</name>
    <dbReference type="NCBI Taxonomy" id="221725"/>
    <lineage>
        <taxon>Bacteria</taxon>
        <taxon>Bacillati</taxon>
        <taxon>Actinomycetota</taxon>
        <taxon>Actinomycetes</taxon>
        <taxon>Kitasatosporales</taxon>
        <taxon>Streptomycetaceae</taxon>
        <taxon>Kitasatospora</taxon>
    </lineage>
</organism>
<evidence type="ECO:0000313" key="2">
    <source>
        <dbReference type="EMBL" id="GAA1408538.1"/>
    </source>
</evidence>
<comment type="caution">
    <text evidence="2">The sequence shown here is derived from an EMBL/GenBank/DDBJ whole genome shotgun (WGS) entry which is preliminary data.</text>
</comment>
<reference evidence="3" key="1">
    <citation type="journal article" date="2019" name="Int. J. Syst. Evol. Microbiol.">
        <title>The Global Catalogue of Microorganisms (GCM) 10K type strain sequencing project: providing services to taxonomists for standard genome sequencing and annotation.</title>
        <authorList>
            <consortium name="The Broad Institute Genomics Platform"/>
            <consortium name="The Broad Institute Genome Sequencing Center for Infectious Disease"/>
            <person name="Wu L."/>
            <person name="Ma J."/>
        </authorList>
    </citation>
    <scope>NUCLEOTIDE SEQUENCE [LARGE SCALE GENOMIC DNA]</scope>
    <source>
        <strain evidence="3">JCM 12393</strain>
    </source>
</reference>
<gene>
    <name evidence="2" type="ORF">GCM10009639_58360</name>
</gene>
<accession>A0ABP4J3B2</accession>
<name>A0ABP4J3B2_9ACTN</name>
<protein>
    <submittedName>
        <fullName evidence="2">Uncharacterized protein</fullName>
    </submittedName>
</protein>
<dbReference type="Proteomes" id="UP001499863">
    <property type="component" value="Unassembled WGS sequence"/>
</dbReference>
<sequence length="80" mass="8576">MRAAKSPTAPGFSGEPPPPQADFAPAPTDSPPAHRRSGIGTAGHKAAHEAHQGNWRTPRAARRHRTTHHAQEKQHTVTVP</sequence>
<feature type="compositionally biased region" description="Basic residues" evidence="1">
    <location>
        <begin position="59"/>
        <end position="68"/>
    </location>
</feature>
<keyword evidence="3" id="KW-1185">Reference proteome</keyword>
<dbReference type="EMBL" id="BAAAKJ010000342">
    <property type="protein sequence ID" value="GAA1408538.1"/>
    <property type="molecule type" value="Genomic_DNA"/>
</dbReference>
<proteinExistence type="predicted"/>
<feature type="region of interest" description="Disordered" evidence="1">
    <location>
        <begin position="1"/>
        <end position="80"/>
    </location>
</feature>
<evidence type="ECO:0000313" key="3">
    <source>
        <dbReference type="Proteomes" id="UP001499863"/>
    </source>
</evidence>